<sequence length="154" mass="17144">MIRADLPMVRRWLDTPGARRWWGEPEREAGLLTEDLDEPAMAMLIVAHHGTPFAFAQHYAVHTWPSPQFAHLPRGTRAIDTFIGDPAMIGMGHGSAYVRLLAQHLRGRGVPIVAIDPAIGNYRARRAYARAGFVKERRAIPAAKRPAAVMLFDS</sequence>
<dbReference type="EMBL" id="RCZK01000003">
    <property type="protein sequence ID" value="TPG13704.1"/>
    <property type="molecule type" value="Genomic_DNA"/>
</dbReference>
<evidence type="ECO:0000313" key="4">
    <source>
        <dbReference type="Proteomes" id="UP000318413"/>
    </source>
</evidence>
<name>A0A502CM44_9SPHN</name>
<dbReference type="GO" id="GO:0016410">
    <property type="term" value="F:N-acyltransferase activity"/>
    <property type="evidence" value="ECO:0007669"/>
    <property type="project" value="TreeGrafter"/>
</dbReference>
<proteinExistence type="predicted"/>
<gene>
    <name evidence="3" type="ORF">EAH84_05890</name>
</gene>
<dbReference type="InterPro" id="IPR016181">
    <property type="entry name" value="Acyl_CoA_acyltransferase"/>
</dbReference>
<dbReference type="PANTHER" id="PTHR31438:SF1">
    <property type="entry name" value="LYSINE N-ACYLTRANSFERASE C17G9.06C-RELATED"/>
    <property type="match status" value="1"/>
</dbReference>
<accession>A0A502CM44</accession>
<dbReference type="Pfam" id="PF13523">
    <property type="entry name" value="Acetyltransf_8"/>
    <property type="match status" value="1"/>
</dbReference>
<organism evidence="3 4">
    <name type="scientific">Sphingomonas oligophenolica</name>
    <dbReference type="NCBI Taxonomy" id="301154"/>
    <lineage>
        <taxon>Bacteria</taxon>
        <taxon>Pseudomonadati</taxon>
        <taxon>Pseudomonadota</taxon>
        <taxon>Alphaproteobacteria</taxon>
        <taxon>Sphingomonadales</taxon>
        <taxon>Sphingomonadaceae</taxon>
        <taxon>Sphingomonas</taxon>
    </lineage>
</organism>
<dbReference type="RefSeq" id="WP_140869167.1">
    <property type="nucleotide sequence ID" value="NZ_RCZK01000003.1"/>
</dbReference>
<keyword evidence="4" id="KW-1185">Reference proteome</keyword>
<dbReference type="OrthoDB" id="9814648at2"/>
<keyword evidence="1" id="KW-0046">Antibiotic resistance</keyword>
<protein>
    <submittedName>
        <fullName evidence="3">GNAT family N-acetyltransferase</fullName>
    </submittedName>
</protein>
<evidence type="ECO:0000256" key="1">
    <source>
        <dbReference type="ARBA" id="ARBA00023251"/>
    </source>
</evidence>
<dbReference type="PROSITE" id="PS51186">
    <property type="entry name" value="GNAT"/>
    <property type="match status" value="1"/>
</dbReference>
<dbReference type="GO" id="GO:0046677">
    <property type="term" value="P:response to antibiotic"/>
    <property type="evidence" value="ECO:0007669"/>
    <property type="project" value="UniProtKB-KW"/>
</dbReference>
<evidence type="ECO:0000259" key="2">
    <source>
        <dbReference type="PROSITE" id="PS51186"/>
    </source>
</evidence>
<dbReference type="Gene3D" id="3.40.630.30">
    <property type="match status" value="1"/>
</dbReference>
<comment type="caution">
    <text evidence="3">The sequence shown here is derived from an EMBL/GenBank/DDBJ whole genome shotgun (WGS) entry which is preliminary data.</text>
</comment>
<evidence type="ECO:0000313" key="3">
    <source>
        <dbReference type="EMBL" id="TPG13704.1"/>
    </source>
</evidence>
<dbReference type="AlphaFoldDB" id="A0A502CM44"/>
<keyword evidence="3" id="KW-0808">Transferase</keyword>
<reference evidence="3 4" key="1">
    <citation type="journal article" date="2019" name="Environ. Microbiol.">
        <title>Species interactions and distinct microbial communities in high Arctic permafrost affected cryosols are associated with the CH4 and CO2 gas fluxes.</title>
        <authorList>
            <person name="Altshuler I."/>
            <person name="Hamel J."/>
            <person name="Turney S."/>
            <person name="Magnuson E."/>
            <person name="Levesque R."/>
            <person name="Greer C."/>
            <person name="Whyte L.G."/>
        </authorList>
    </citation>
    <scope>NUCLEOTIDE SEQUENCE [LARGE SCALE GENOMIC DNA]</scope>
    <source>
        <strain evidence="3 4">S5.1</strain>
    </source>
</reference>
<dbReference type="Proteomes" id="UP000318413">
    <property type="component" value="Unassembled WGS sequence"/>
</dbReference>
<feature type="domain" description="N-acetyltransferase" evidence="2">
    <location>
        <begin position="1"/>
        <end position="154"/>
    </location>
</feature>
<dbReference type="PANTHER" id="PTHR31438">
    <property type="entry name" value="LYSINE N-ACYLTRANSFERASE C17G9.06C-RELATED"/>
    <property type="match status" value="1"/>
</dbReference>
<dbReference type="SUPFAM" id="SSF55729">
    <property type="entry name" value="Acyl-CoA N-acyltransferases (Nat)"/>
    <property type="match status" value="1"/>
</dbReference>
<dbReference type="InterPro" id="IPR000182">
    <property type="entry name" value="GNAT_dom"/>
</dbReference>